<dbReference type="HOGENOM" id="CLU_177091_0_0_9"/>
<keyword evidence="1" id="KW-1133">Transmembrane helix</keyword>
<feature type="transmembrane region" description="Helical" evidence="1">
    <location>
        <begin position="7"/>
        <end position="28"/>
    </location>
</feature>
<evidence type="ECO:0000313" key="3">
    <source>
        <dbReference type="Proteomes" id="UP000001502"/>
    </source>
</evidence>
<evidence type="ECO:0000313" key="2">
    <source>
        <dbReference type="EMBL" id="AEH55820.1"/>
    </source>
</evidence>
<name>F8DIH1_STREP</name>
<dbReference type="EMBL" id="CP002843">
    <property type="protein sequence ID" value="AEH55820.1"/>
    <property type="molecule type" value="Genomic_DNA"/>
</dbReference>
<dbReference type="AlphaFoldDB" id="F8DIH1"/>
<dbReference type="NCBIfam" id="NF033863">
    <property type="entry name" value="immun_TipC_fam"/>
    <property type="match status" value="1"/>
</dbReference>
<dbReference type="KEGG" id="scp:HMPREF0833_10789"/>
<sequence length="86" mass="10305">MKKHLKKFLWLSPFLLFCLYWLGIYLSLKNPMEEINYAENGGMMRYVMFKPFTETIGNDGIWKEDEGFQIYPIQKKSLVVRKTYPS</sequence>
<proteinExistence type="predicted"/>
<reference evidence="3" key="1">
    <citation type="submission" date="2011-06" db="EMBL/GenBank/DDBJ databases">
        <title>Complete sequence of Streptococcus parasanguinis strain ATCC 15912.</title>
        <authorList>
            <person name="Muzny D."/>
            <person name="Qin X."/>
            <person name="Buhay C."/>
            <person name="Dugan-Rocha S."/>
            <person name="Ding Y."/>
            <person name="Chen G."/>
            <person name="Hawes A."/>
            <person name="Holder M."/>
            <person name="Jhangiani S."/>
            <person name="Johnson A."/>
            <person name="Khan Z."/>
            <person name="Li Z."/>
            <person name="Liu W."/>
            <person name="Liu X."/>
            <person name="Perez L."/>
            <person name="Shen H."/>
            <person name="Wang Q."/>
            <person name="Watt J."/>
            <person name="Xi L."/>
            <person name="Xin Y."/>
            <person name="Zhou J."/>
            <person name="Deng J."/>
            <person name="Jiang H."/>
            <person name="Liu Y."/>
            <person name="Qu J."/>
            <person name="Song X.-Z."/>
            <person name="Zhang L."/>
            <person name="Villasana D."/>
            <person name="Johnson A."/>
            <person name="Liu J."/>
            <person name="Liyanage D."/>
            <person name="Lorensuhewa L."/>
            <person name="Robinson T."/>
            <person name="Song A."/>
            <person name="Song B.-B."/>
            <person name="Dinh H."/>
            <person name="Thornton R."/>
            <person name="Coyle M."/>
            <person name="Francisco L."/>
            <person name="Jackson L."/>
            <person name="Javaid M."/>
            <person name="Korchina V."/>
            <person name="Kovar C."/>
            <person name="Mata R."/>
            <person name="Mathew T."/>
            <person name="Ngo R."/>
            <person name="Nguyen L."/>
            <person name="Nguyen N."/>
            <person name="Okwuonu G."/>
            <person name="Ongeri F."/>
            <person name="Pham C."/>
            <person name="Simmons D."/>
            <person name="Wilczek-Boney K."/>
            <person name="Hale W."/>
            <person name="Jakkamsetti A."/>
            <person name="Pham P."/>
            <person name="Ruth R."/>
            <person name="San Lucas F."/>
            <person name="Warren J."/>
            <person name="Zhang J."/>
            <person name="Zhao Z."/>
            <person name="Zhou C."/>
            <person name="Zhu D."/>
            <person name="Lee S."/>
            <person name="Bess C."/>
            <person name="Blankenburg K."/>
            <person name="Forbes L."/>
            <person name="Fu Q."/>
            <person name="Gubbala S."/>
            <person name="Hirani K."/>
            <person name="Jayaseelan J.C."/>
            <person name="Lara F."/>
            <person name="Munidasa M."/>
            <person name="Palculict T."/>
            <person name="Patil S."/>
            <person name="Pu L.-L."/>
            <person name="Saada N."/>
            <person name="Tang L."/>
            <person name="Weissenberger G."/>
            <person name="Zhu Y."/>
            <person name="Hemphill L."/>
            <person name="Shang Y."/>
            <person name="Youmans B."/>
            <person name="Ayvaz T."/>
            <person name="Ross M."/>
            <person name="Santibanez J."/>
            <person name="Aqrawi P."/>
            <person name="Gross S."/>
            <person name="Joshi V."/>
            <person name="Fowler G."/>
            <person name="Nazareth L."/>
            <person name="Reid J."/>
            <person name="Worley K."/>
            <person name="Petrosino J."/>
            <person name="Highlander S."/>
            <person name="Gibbs R."/>
        </authorList>
    </citation>
    <scope>NUCLEOTIDE SEQUENCE [LARGE SCALE GENOMIC DNA]</scope>
    <source>
        <strain evidence="3">ATCC 15912 / DSM 6778 / CIP 104372 / LMG 14537</strain>
    </source>
</reference>
<keyword evidence="1" id="KW-0812">Transmembrane</keyword>
<accession>F8DIH1</accession>
<gene>
    <name evidence="2" type="ordered locus">HMPREF0833_10789</name>
</gene>
<dbReference type="Proteomes" id="UP000001502">
    <property type="component" value="Chromosome"/>
</dbReference>
<organism evidence="2 3">
    <name type="scientific">Streptococcus parasanguinis (strain ATCC 15912 / DSM 6778 / CIP 104372 / LMG 14537)</name>
    <dbReference type="NCBI Taxonomy" id="760570"/>
    <lineage>
        <taxon>Bacteria</taxon>
        <taxon>Bacillati</taxon>
        <taxon>Bacillota</taxon>
        <taxon>Bacilli</taxon>
        <taxon>Lactobacillales</taxon>
        <taxon>Streptococcaceae</taxon>
        <taxon>Streptococcus</taxon>
    </lineage>
</organism>
<protein>
    <submittedName>
        <fullName evidence="2">Uncharacterized protein</fullName>
    </submittedName>
</protein>
<keyword evidence="1" id="KW-0472">Membrane</keyword>
<evidence type="ECO:0000256" key="1">
    <source>
        <dbReference type="SAM" id="Phobius"/>
    </source>
</evidence>
<dbReference type="InterPro" id="IPR048042">
    <property type="entry name" value="TipC-like"/>
</dbReference>